<dbReference type="NCBIfam" id="TIGR00464">
    <property type="entry name" value="gltX_bact"/>
    <property type="match status" value="1"/>
</dbReference>
<dbReference type="InterPro" id="IPR049940">
    <property type="entry name" value="GluQ/Sye"/>
</dbReference>
<comment type="similarity">
    <text evidence="2 10">Belongs to the class-I aminoacyl-tRNA synthetase family. Glutamate--tRNA ligase type 1 subfamily.</text>
</comment>
<dbReference type="Gene3D" id="3.40.50.620">
    <property type="entry name" value="HUPs"/>
    <property type="match status" value="1"/>
</dbReference>
<comment type="caution">
    <text evidence="13">The sequence shown here is derived from an EMBL/GenBank/DDBJ whole genome shotgun (WGS) entry which is preliminary data.</text>
</comment>
<feature type="domain" description="Aminoacyl-tRNA synthetase class I anticodon-binding" evidence="12">
    <location>
        <begin position="356"/>
        <end position="498"/>
    </location>
</feature>
<evidence type="ECO:0000256" key="6">
    <source>
        <dbReference type="ARBA" id="ARBA00022741"/>
    </source>
</evidence>
<comment type="caution">
    <text evidence="10">Lacks conserved residue(s) required for the propagation of feature annotation.</text>
</comment>
<dbReference type="GO" id="GO:0008270">
    <property type="term" value="F:zinc ion binding"/>
    <property type="evidence" value="ECO:0007669"/>
    <property type="project" value="InterPro"/>
</dbReference>
<evidence type="ECO:0000256" key="5">
    <source>
        <dbReference type="ARBA" id="ARBA00022598"/>
    </source>
</evidence>
<keyword evidence="7 10" id="KW-0067">ATP-binding</keyword>
<dbReference type="Proteomes" id="UP000246569">
    <property type="component" value="Unassembled WGS sequence"/>
</dbReference>
<dbReference type="HAMAP" id="MF_00022">
    <property type="entry name" value="Glu_tRNA_synth_type1"/>
    <property type="match status" value="1"/>
</dbReference>
<evidence type="ECO:0000313" key="13">
    <source>
        <dbReference type="EMBL" id="PWV59580.1"/>
    </source>
</evidence>
<feature type="short sequence motif" description="'HIGH' region" evidence="10">
    <location>
        <begin position="46"/>
        <end position="56"/>
    </location>
</feature>
<comment type="subunit">
    <text evidence="3 10">Monomer.</text>
</comment>
<evidence type="ECO:0000256" key="9">
    <source>
        <dbReference type="ARBA" id="ARBA00023146"/>
    </source>
</evidence>
<dbReference type="AlphaFoldDB" id="A0A317MSQ1"/>
<dbReference type="SUPFAM" id="SSF52374">
    <property type="entry name" value="Nucleotidylyl transferase"/>
    <property type="match status" value="1"/>
</dbReference>
<keyword evidence="8 10" id="KW-0648">Protein biosynthesis</keyword>
<dbReference type="Pfam" id="PF19269">
    <property type="entry name" value="Anticodon_2"/>
    <property type="match status" value="1"/>
</dbReference>
<feature type="binding site" evidence="10">
    <location>
        <position position="277"/>
    </location>
    <ligand>
        <name>ATP</name>
        <dbReference type="ChEBI" id="CHEBI:30616"/>
    </ligand>
</feature>
<organism evidence="13 14">
    <name type="scientific">Plasticicumulans acidivorans</name>
    <dbReference type="NCBI Taxonomy" id="886464"/>
    <lineage>
        <taxon>Bacteria</taxon>
        <taxon>Pseudomonadati</taxon>
        <taxon>Pseudomonadota</taxon>
        <taxon>Gammaproteobacteria</taxon>
        <taxon>Candidatus Competibacteraceae</taxon>
        <taxon>Plasticicumulans</taxon>
    </lineage>
</organism>
<feature type="short sequence motif" description="'KMSKS' region" evidence="10">
    <location>
        <begin position="274"/>
        <end position="278"/>
    </location>
</feature>
<dbReference type="GO" id="GO:0004818">
    <property type="term" value="F:glutamate-tRNA ligase activity"/>
    <property type="evidence" value="ECO:0007669"/>
    <property type="project" value="UniProtKB-UniRule"/>
</dbReference>
<evidence type="ECO:0000313" key="14">
    <source>
        <dbReference type="Proteomes" id="UP000246569"/>
    </source>
</evidence>
<comment type="function">
    <text evidence="10">Catalyzes the attachment of glutamate to tRNA(Glu) in a two-step reaction: glutamate is first activated by ATP to form Glu-AMP and then transferred to the acceptor end of tRNA(Glu).</text>
</comment>
<evidence type="ECO:0000256" key="3">
    <source>
        <dbReference type="ARBA" id="ARBA00011245"/>
    </source>
</evidence>
<dbReference type="InterPro" id="IPR033910">
    <property type="entry name" value="GluRS_core"/>
</dbReference>
<comment type="subcellular location">
    <subcellularLocation>
        <location evidence="1 10">Cytoplasm</location>
    </subcellularLocation>
</comment>
<dbReference type="SUPFAM" id="SSF48163">
    <property type="entry name" value="An anticodon-binding domain of class I aminoacyl-tRNA synthetases"/>
    <property type="match status" value="1"/>
</dbReference>
<accession>A0A317MSQ1</accession>
<evidence type="ECO:0000256" key="10">
    <source>
        <dbReference type="HAMAP-Rule" id="MF_00022"/>
    </source>
</evidence>
<evidence type="ECO:0000256" key="8">
    <source>
        <dbReference type="ARBA" id="ARBA00022917"/>
    </source>
</evidence>
<dbReference type="PANTHER" id="PTHR43311">
    <property type="entry name" value="GLUTAMATE--TRNA LIGASE"/>
    <property type="match status" value="1"/>
</dbReference>
<dbReference type="PANTHER" id="PTHR43311:SF2">
    <property type="entry name" value="GLUTAMATE--TRNA LIGASE, MITOCHONDRIAL-RELATED"/>
    <property type="match status" value="1"/>
</dbReference>
<dbReference type="InterPro" id="IPR014729">
    <property type="entry name" value="Rossmann-like_a/b/a_fold"/>
</dbReference>
<dbReference type="GO" id="GO:0006424">
    <property type="term" value="P:glutamyl-tRNA aminoacylation"/>
    <property type="evidence" value="ECO:0007669"/>
    <property type="project" value="UniProtKB-UniRule"/>
</dbReference>
<keyword evidence="9 10" id="KW-0030">Aminoacyl-tRNA synthetase</keyword>
<dbReference type="GO" id="GO:0005829">
    <property type="term" value="C:cytosol"/>
    <property type="evidence" value="ECO:0007669"/>
    <property type="project" value="TreeGrafter"/>
</dbReference>
<dbReference type="InterPro" id="IPR001412">
    <property type="entry name" value="aa-tRNA-synth_I_CS"/>
</dbReference>
<dbReference type="GO" id="GO:0000049">
    <property type="term" value="F:tRNA binding"/>
    <property type="evidence" value="ECO:0007669"/>
    <property type="project" value="InterPro"/>
</dbReference>
<dbReference type="CDD" id="cd00808">
    <property type="entry name" value="GluRS_core"/>
    <property type="match status" value="1"/>
</dbReference>
<evidence type="ECO:0000256" key="2">
    <source>
        <dbReference type="ARBA" id="ARBA00007894"/>
    </source>
</evidence>
<dbReference type="GO" id="GO:0005524">
    <property type="term" value="F:ATP binding"/>
    <property type="evidence" value="ECO:0007669"/>
    <property type="project" value="UniProtKB-UniRule"/>
</dbReference>
<keyword evidence="4 10" id="KW-0963">Cytoplasm</keyword>
<dbReference type="EMBL" id="QGTJ01000010">
    <property type="protein sequence ID" value="PWV59580.1"/>
    <property type="molecule type" value="Genomic_DNA"/>
</dbReference>
<dbReference type="InterPro" id="IPR045462">
    <property type="entry name" value="aa-tRNA-synth_I_cd-bd"/>
</dbReference>
<dbReference type="InterPro" id="IPR020058">
    <property type="entry name" value="Glu/Gln-tRNA-synth_Ib_cat-dom"/>
</dbReference>
<evidence type="ECO:0000256" key="7">
    <source>
        <dbReference type="ARBA" id="ARBA00022840"/>
    </source>
</evidence>
<keyword evidence="5 10" id="KW-0436">Ligase</keyword>
<proteinExistence type="inferred from homology"/>
<feature type="domain" description="Glutamyl/glutaminyl-tRNA synthetase class Ib catalytic" evidence="11">
    <location>
        <begin position="39"/>
        <end position="342"/>
    </location>
</feature>
<dbReference type="InterPro" id="IPR004527">
    <property type="entry name" value="Glu-tRNA-ligase_bac/mito"/>
</dbReference>
<dbReference type="Gene3D" id="1.10.10.350">
    <property type="match status" value="1"/>
</dbReference>
<dbReference type="EC" id="6.1.1.17" evidence="10"/>
<gene>
    <name evidence="10" type="primary">gltX</name>
    <name evidence="13" type="ORF">C7443_110128</name>
</gene>
<keyword evidence="6 10" id="KW-0547">Nucleotide-binding</keyword>
<dbReference type="PROSITE" id="PS00178">
    <property type="entry name" value="AA_TRNA_LIGASE_I"/>
    <property type="match status" value="1"/>
</dbReference>
<comment type="catalytic activity">
    <reaction evidence="10">
        <text>tRNA(Glu) + L-glutamate + ATP = L-glutamyl-tRNA(Glu) + AMP + diphosphate</text>
        <dbReference type="Rhea" id="RHEA:23540"/>
        <dbReference type="Rhea" id="RHEA-COMP:9663"/>
        <dbReference type="Rhea" id="RHEA-COMP:9680"/>
        <dbReference type="ChEBI" id="CHEBI:29985"/>
        <dbReference type="ChEBI" id="CHEBI:30616"/>
        <dbReference type="ChEBI" id="CHEBI:33019"/>
        <dbReference type="ChEBI" id="CHEBI:78442"/>
        <dbReference type="ChEBI" id="CHEBI:78520"/>
        <dbReference type="ChEBI" id="CHEBI:456215"/>
        <dbReference type="EC" id="6.1.1.17"/>
    </reaction>
</comment>
<dbReference type="InterPro" id="IPR000924">
    <property type="entry name" value="Glu/Gln-tRNA-synth"/>
</dbReference>
<dbReference type="FunFam" id="3.40.50.620:FF:000007">
    <property type="entry name" value="Glutamate--tRNA ligase"/>
    <property type="match status" value="1"/>
</dbReference>
<evidence type="ECO:0000259" key="12">
    <source>
        <dbReference type="Pfam" id="PF19269"/>
    </source>
</evidence>
<dbReference type="InterPro" id="IPR020751">
    <property type="entry name" value="aa-tRNA-synth_I_codon-bd_sub2"/>
</dbReference>
<protein>
    <recommendedName>
        <fullName evidence="10">Glutamate--tRNA ligase</fullName>
        <ecNumber evidence="10">6.1.1.17</ecNumber>
    </recommendedName>
    <alternativeName>
        <fullName evidence="10">Glutamyl-tRNA synthetase</fullName>
        <shortName evidence="10">GluRS</shortName>
    </alternativeName>
</protein>
<evidence type="ECO:0000256" key="4">
    <source>
        <dbReference type="ARBA" id="ARBA00022490"/>
    </source>
</evidence>
<name>A0A317MSQ1_9GAMM</name>
<dbReference type="Pfam" id="PF00749">
    <property type="entry name" value="tRNA-synt_1c"/>
    <property type="match status" value="1"/>
</dbReference>
<evidence type="ECO:0000256" key="1">
    <source>
        <dbReference type="ARBA" id="ARBA00004496"/>
    </source>
</evidence>
<evidence type="ECO:0000259" key="11">
    <source>
        <dbReference type="Pfam" id="PF00749"/>
    </source>
</evidence>
<keyword evidence="14" id="KW-1185">Reference proteome</keyword>
<dbReference type="InterPro" id="IPR008925">
    <property type="entry name" value="aa_tRNA-synth_I_cd-bd_sf"/>
</dbReference>
<reference evidence="13 14" key="1">
    <citation type="submission" date="2018-05" db="EMBL/GenBank/DDBJ databases">
        <title>Genomic Encyclopedia of Type Strains, Phase IV (KMG-IV): sequencing the most valuable type-strain genomes for metagenomic binning, comparative biology and taxonomic classification.</title>
        <authorList>
            <person name="Goeker M."/>
        </authorList>
    </citation>
    <scope>NUCLEOTIDE SEQUENCE [LARGE SCALE GENOMIC DNA]</scope>
    <source>
        <strain evidence="13 14">DSM 23606</strain>
    </source>
</reference>
<sequence length="503" mass="56251">MDRVAATLTACSHASKQRPKPLRALEWRVFSQTDPIVTMVKTRFAPSPTGFLHIGGARTALFSWLHARRHGGQFVLRIEDTDLERSTPEAVNAILEGMSWLGLDYDEGPFYQTQRFDRYREVIQQLLAEDKAYYCYCTKEELDALRAEQMAQKIKPRYDGRYREYKGAPREGVEPVIRFKNPLDGITVIDDLIHGPITFQNSELDDLIIARADGTPTYNFCVVVDDMDMGITHVIRGDDHINNTPRQVNILEALGAPVPKYAHVAMILGDDGQKLSKRHGAVSVLQYRDDGFLPEAVLNYLVRLGWSHGDQEVFSLDEMIRLFDIHDVNKSASAFNTGKLLWLNQQYMMEMPPEHLARHLSPHLGALGIDPSDGPDPVDVVREMACRAQTLKELAEQSAFFYVDPQSYDEKSAKQHLKPEAATPLAAARERFAALPDWQPEAIHAAVAEVAEALQLKMGKVAQPLRVAVVGRAASPGIDVTLQLVGRVAVLRRIDRALALLAG</sequence>
<dbReference type="PRINTS" id="PR00987">
    <property type="entry name" value="TRNASYNTHGLU"/>
</dbReference>